<organism evidence="13 14">
    <name type="scientific">Denitratisoma oestradiolicum</name>
    <dbReference type="NCBI Taxonomy" id="311182"/>
    <lineage>
        <taxon>Bacteria</taxon>
        <taxon>Pseudomonadati</taxon>
        <taxon>Pseudomonadota</taxon>
        <taxon>Betaproteobacteria</taxon>
        <taxon>Nitrosomonadales</taxon>
        <taxon>Sterolibacteriaceae</taxon>
        <taxon>Denitratisoma</taxon>
    </lineage>
</organism>
<evidence type="ECO:0000313" key="14">
    <source>
        <dbReference type="Proteomes" id="UP000515733"/>
    </source>
</evidence>
<feature type="binding site" evidence="11">
    <location>
        <position position="111"/>
    </location>
    <ligand>
        <name>ATP</name>
        <dbReference type="ChEBI" id="CHEBI:30616"/>
    </ligand>
</feature>
<dbReference type="SUPFAM" id="SSF81301">
    <property type="entry name" value="Nucleotidyltransferase"/>
    <property type="match status" value="1"/>
</dbReference>
<feature type="binding site" evidence="11">
    <location>
        <position position="28"/>
    </location>
    <ligand>
        <name>ATP</name>
        <dbReference type="ChEBI" id="CHEBI:30616"/>
    </ligand>
</feature>
<comment type="miscellaneous">
    <text evidence="11">A single active site specifically recognizes both ATP and CTP and is responsible for their addition.</text>
</comment>
<feature type="binding site" evidence="11">
    <location>
        <position position="43"/>
    </location>
    <ligand>
        <name>Mg(2+)</name>
        <dbReference type="ChEBI" id="CHEBI:18420"/>
    </ligand>
</feature>
<evidence type="ECO:0000256" key="7">
    <source>
        <dbReference type="ARBA" id="ARBA00022800"/>
    </source>
</evidence>
<feature type="binding site" evidence="11">
    <location>
        <position position="160"/>
    </location>
    <ligand>
        <name>CTP</name>
        <dbReference type="ChEBI" id="CHEBI:37563"/>
    </ligand>
</feature>
<feature type="binding site" evidence="11">
    <location>
        <position position="111"/>
    </location>
    <ligand>
        <name>CTP</name>
        <dbReference type="ChEBI" id="CHEBI:37563"/>
    </ligand>
</feature>
<dbReference type="PROSITE" id="PS51831">
    <property type="entry name" value="HD"/>
    <property type="match status" value="1"/>
</dbReference>
<feature type="binding site" evidence="11">
    <location>
        <position position="157"/>
    </location>
    <ligand>
        <name>ATP</name>
        <dbReference type="ChEBI" id="CHEBI:30616"/>
    </ligand>
</feature>
<evidence type="ECO:0000256" key="6">
    <source>
        <dbReference type="ARBA" id="ARBA00022741"/>
    </source>
</evidence>
<keyword evidence="7 11" id="KW-0692">RNA repair</keyword>
<dbReference type="Proteomes" id="UP000515733">
    <property type="component" value="Chromosome"/>
</dbReference>
<dbReference type="GO" id="GO:0000049">
    <property type="term" value="F:tRNA binding"/>
    <property type="evidence" value="ECO:0007669"/>
    <property type="project" value="UniProtKB-UniRule"/>
</dbReference>
<dbReference type="GO" id="GO:0000287">
    <property type="term" value="F:magnesium ion binding"/>
    <property type="evidence" value="ECO:0007669"/>
    <property type="project" value="UniProtKB-UniRule"/>
</dbReference>
<dbReference type="HAMAP" id="MF_01262">
    <property type="entry name" value="CCA_bact_type2"/>
    <property type="match status" value="1"/>
</dbReference>
<dbReference type="InterPro" id="IPR012006">
    <property type="entry name" value="CCA_bact"/>
</dbReference>
<dbReference type="Pfam" id="PF01966">
    <property type="entry name" value="HD"/>
    <property type="match status" value="1"/>
</dbReference>
<dbReference type="Pfam" id="PF12627">
    <property type="entry name" value="PolyA_pol_RNAbd"/>
    <property type="match status" value="1"/>
</dbReference>
<comment type="function">
    <text evidence="11">Catalyzes the addition and repair of the essential 3'-terminal CCA sequence in tRNAs without using a nucleic acid template. Adds these three nucleotides in the order of C, C, and A to the tRNA nucleotide-73, using CTP and ATP as substrates and producing inorganic pyrophosphate. tRNA 3'-terminal CCA addition is required both for tRNA processing and repair. Also involved in tRNA surveillance by mediating tandem CCA addition to generate a CCACCA at the 3' terminus of unstable tRNAs. While stable tRNAs receive only 3'-terminal CCA, unstable tRNAs are marked with CCACCA and rapidly degraded.</text>
</comment>
<feature type="binding site" evidence="11">
    <location>
        <position position="28"/>
    </location>
    <ligand>
        <name>CTP</name>
        <dbReference type="ChEBI" id="CHEBI:37563"/>
    </ligand>
</feature>
<evidence type="ECO:0000259" key="12">
    <source>
        <dbReference type="PROSITE" id="PS51831"/>
    </source>
</evidence>
<dbReference type="InterPro" id="IPR032828">
    <property type="entry name" value="PolyA_RNA-bd"/>
</dbReference>
<dbReference type="EC" id="3.1.4.-" evidence="11"/>
<proteinExistence type="inferred from homology"/>
<dbReference type="EMBL" id="LR778301">
    <property type="protein sequence ID" value="CAB1367364.1"/>
    <property type="molecule type" value="Genomic_DNA"/>
</dbReference>
<dbReference type="InterPro" id="IPR050124">
    <property type="entry name" value="tRNA_CCA-adding_enzyme"/>
</dbReference>
<comment type="cofactor">
    <cofactor evidence="11">
        <name>Mg(2+)</name>
        <dbReference type="ChEBI" id="CHEBI:18420"/>
    </cofactor>
    <text evidence="11">Magnesium is required for nucleotidyltransferase activity.</text>
</comment>
<dbReference type="Gene3D" id="3.30.460.10">
    <property type="entry name" value="Beta Polymerase, domain 2"/>
    <property type="match status" value="1"/>
</dbReference>
<dbReference type="PANTHER" id="PTHR47545:SF1">
    <property type="entry name" value="MULTIFUNCTIONAL CCA PROTEIN"/>
    <property type="match status" value="1"/>
</dbReference>
<dbReference type="NCBIfam" id="NF008137">
    <property type="entry name" value="PRK10885.1"/>
    <property type="match status" value="1"/>
</dbReference>
<dbReference type="InterPro" id="IPR006674">
    <property type="entry name" value="HD_domain"/>
</dbReference>
<dbReference type="PANTHER" id="PTHR47545">
    <property type="entry name" value="MULTIFUNCTIONAL CCA PROTEIN"/>
    <property type="match status" value="1"/>
</dbReference>
<feature type="binding site" evidence="11">
    <location>
        <position position="160"/>
    </location>
    <ligand>
        <name>ATP</name>
        <dbReference type="ChEBI" id="CHEBI:30616"/>
    </ligand>
</feature>
<keyword evidence="11" id="KW-0511">Multifunctional enzyme</keyword>
<dbReference type="SUPFAM" id="SSF81891">
    <property type="entry name" value="Poly A polymerase C-terminal region-like"/>
    <property type="match status" value="1"/>
</dbReference>
<keyword evidence="14" id="KW-1185">Reference proteome</keyword>
<dbReference type="InterPro" id="IPR043519">
    <property type="entry name" value="NT_sf"/>
</dbReference>
<keyword evidence="6 11" id="KW-0547">Nucleotide-binding</keyword>
<sequence length="428" mass="47255">MRYLGALASSRVVLATMRVSMKVYVVGGAVRDQLLGLPVQDRDWVVVGATPDDMLAQGYKPVGRDFPVFLHPRSREEYALARTERKTAPGYKGFVFHTDPGVSLEEDLIRRDLTINAIAQDEDGTLIDPHGGRADLEARVLRHVSAAFAEDPVRILRVARFAARFADFSVAPETLALMGAMVANGEVDALVPERVWQELAKGLMEVRPSRMFEVLRRCGALQKILPELDALWGVPQRPDYHPEVDTGVHMMLVMDMTARLDAPLPARFAALTHDLGKGGTPAEALPRHVGHEARSVALLGPLCERLRVPADCRDLARLVARHHGEIHRYDELRPNTVVRLLERCDALRRPERFGQLLLACEADYRGRSGFEARAYAPAQSWQRALMAVQAVDAGAIARACTEPGQIPDRIHQARVAAISPLPRKAAAS</sequence>
<feature type="binding site" evidence="11">
    <location>
        <position position="41"/>
    </location>
    <ligand>
        <name>Mg(2+)</name>
        <dbReference type="ChEBI" id="CHEBI:18420"/>
    </ligand>
</feature>
<comment type="similarity">
    <text evidence="11">Belongs to the tRNA nucleotidyltransferase/poly(A) polymerase family. Bacterial CCA-adding enzyme type 1 subfamily.</text>
</comment>
<dbReference type="PIRSF" id="PIRSF000813">
    <property type="entry name" value="CCA_bact"/>
    <property type="match status" value="1"/>
</dbReference>
<keyword evidence="11 13" id="KW-0378">Hydrolase</keyword>
<evidence type="ECO:0000256" key="2">
    <source>
        <dbReference type="ARBA" id="ARBA00022679"/>
    </source>
</evidence>
<reference evidence="13 14" key="1">
    <citation type="submission" date="2020-03" db="EMBL/GenBank/DDBJ databases">
        <authorList>
            <consortium name="Genoscope - CEA"/>
            <person name="William W."/>
        </authorList>
    </citation>
    <scope>NUCLEOTIDE SEQUENCE [LARGE SCALE GENOMIC DNA]</scope>
    <source>
        <strain evidence="14">DSM 16959</strain>
    </source>
</reference>
<evidence type="ECO:0000256" key="1">
    <source>
        <dbReference type="ARBA" id="ARBA00022596"/>
    </source>
</evidence>
<dbReference type="GO" id="GO:0004810">
    <property type="term" value="F:CCA tRNA nucleotidyltransferase activity"/>
    <property type="evidence" value="ECO:0007669"/>
    <property type="project" value="UniProtKB-UniRule"/>
</dbReference>
<dbReference type="EC" id="2.7.7.72" evidence="11"/>
<protein>
    <recommendedName>
        <fullName evidence="11">Multifunctional CCA protein</fullName>
    </recommendedName>
    <domain>
        <recommendedName>
            <fullName evidence="11">CCA-adding enzyme</fullName>
            <ecNumber evidence="11">2.7.7.72</ecNumber>
        </recommendedName>
        <alternativeName>
            <fullName evidence="11">CCA tRNA nucleotidyltransferase</fullName>
        </alternativeName>
        <alternativeName>
            <fullName evidence="11">tRNA CCA-pyrophosphorylase</fullName>
        </alternativeName>
        <alternativeName>
            <fullName evidence="11">tRNA adenylyl-/cytidylyl-transferase</fullName>
        </alternativeName>
        <alternativeName>
            <fullName evidence="11">tRNA nucleotidyltransferase</fullName>
        </alternativeName>
        <alternativeName>
            <fullName evidence="11">tRNA-NT</fullName>
        </alternativeName>
    </domain>
    <domain>
        <recommendedName>
            <fullName evidence="11">2'-nucleotidase</fullName>
            <ecNumber evidence="11">3.1.3.-</ecNumber>
        </recommendedName>
    </domain>
    <domain>
        <recommendedName>
            <fullName evidence="11">2',3'-cyclic phosphodiesterase</fullName>
            <ecNumber evidence="11">3.1.4.-</ecNumber>
        </recommendedName>
    </domain>
    <domain>
        <recommendedName>
            <fullName evidence="11">Phosphatase</fullName>
        </recommendedName>
    </domain>
</protein>
<comment type="domain">
    <text evidence="11">Comprises two domains: an N-terminal domain containing the nucleotidyltransferase activity and a C-terminal HD domain associated with both phosphodiesterase and phosphatase activities.</text>
</comment>
<evidence type="ECO:0000256" key="9">
    <source>
        <dbReference type="ARBA" id="ARBA00022842"/>
    </source>
</evidence>
<feature type="binding site" evidence="11">
    <location>
        <position position="31"/>
    </location>
    <ligand>
        <name>CTP</name>
        <dbReference type="ChEBI" id="CHEBI:37563"/>
    </ligand>
</feature>
<name>A0A6S6YI11_9PROT</name>
<evidence type="ECO:0000256" key="11">
    <source>
        <dbReference type="HAMAP-Rule" id="MF_01261"/>
    </source>
</evidence>
<dbReference type="GO" id="GO:0001680">
    <property type="term" value="P:tRNA 3'-terminal CCA addition"/>
    <property type="evidence" value="ECO:0007669"/>
    <property type="project" value="UniProtKB-UniRule"/>
</dbReference>
<feature type="binding site" evidence="11">
    <location>
        <position position="157"/>
    </location>
    <ligand>
        <name>CTP</name>
        <dbReference type="ChEBI" id="CHEBI:37563"/>
    </ligand>
</feature>
<dbReference type="GO" id="GO:0016791">
    <property type="term" value="F:phosphatase activity"/>
    <property type="evidence" value="ECO:0007669"/>
    <property type="project" value="UniProtKB-UniRule"/>
</dbReference>
<comment type="catalytic activity">
    <reaction evidence="11">
        <text>a tRNA with a 3' CCA end + 2 CTP + ATP = a tRNA with a 3' CCACCA end + 3 diphosphate</text>
        <dbReference type="Rhea" id="RHEA:76235"/>
        <dbReference type="Rhea" id="RHEA-COMP:10468"/>
        <dbReference type="Rhea" id="RHEA-COMP:18655"/>
        <dbReference type="ChEBI" id="CHEBI:30616"/>
        <dbReference type="ChEBI" id="CHEBI:33019"/>
        <dbReference type="ChEBI" id="CHEBI:37563"/>
        <dbReference type="ChEBI" id="CHEBI:83071"/>
        <dbReference type="ChEBI" id="CHEBI:195187"/>
    </reaction>
</comment>
<feature type="binding site" evidence="11">
    <location>
        <position position="31"/>
    </location>
    <ligand>
        <name>ATP</name>
        <dbReference type="ChEBI" id="CHEBI:30616"/>
    </ligand>
</feature>
<dbReference type="InterPro" id="IPR002646">
    <property type="entry name" value="PolA_pol_head_dom"/>
</dbReference>
<dbReference type="AlphaFoldDB" id="A0A6S6YI11"/>
<evidence type="ECO:0000256" key="8">
    <source>
        <dbReference type="ARBA" id="ARBA00022840"/>
    </source>
</evidence>
<keyword evidence="8 11" id="KW-0067">ATP-binding</keyword>
<dbReference type="CDD" id="cd05398">
    <property type="entry name" value="NT_ClassII-CCAase"/>
    <property type="match status" value="1"/>
</dbReference>
<comment type="catalytic activity">
    <reaction evidence="11">
        <text>a tRNA precursor + 2 CTP + ATP = a tRNA with a 3' CCA end + 3 diphosphate</text>
        <dbReference type="Rhea" id="RHEA:14433"/>
        <dbReference type="Rhea" id="RHEA-COMP:10465"/>
        <dbReference type="Rhea" id="RHEA-COMP:10468"/>
        <dbReference type="ChEBI" id="CHEBI:30616"/>
        <dbReference type="ChEBI" id="CHEBI:33019"/>
        <dbReference type="ChEBI" id="CHEBI:37563"/>
        <dbReference type="ChEBI" id="CHEBI:74896"/>
        <dbReference type="ChEBI" id="CHEBI:83071"/>
        <dbReference type="EC" id="2.7.7.72"/>
    </reaction>
</comment>
<evidence type="ECO:0000256" key="10">
    <source>
        <dbReference type="ARBA" id="ARBA00022884"/>
    </source>
</evidence>
<accession>A0A6S6YI11</accession>
<dbReference type="KEGG" id="doe:DENOEST_0192"/>
<keyword evidence="2 11" id="KW-0808">Transferase</keyword>
<dbReference type="GO" id="GO:0004112">
    <property type="term" value="F:cyclic-nucleotide phosphodiesterase activity"/>
    <property type="evidence" value="ECO:0007669"/>
    <property type="project" value="UniProtKB-UniRule"/>
</dbReference>
<dbReference type="Gene3D" id="1.10.3090.10">
    <property type="entry name" value="cca-adding enzyme, domain 2"/>
    <property type="match status" value="1"/>
</dbReference>
<feature type="domain" description="HD" evidence="12">
    <location>
        <begin position="246"/>
        <end position="347"/>
    </location>
</feature>
<keyword evidence="9 11" id="KW-0460">Magnesium</keyword>
<dbReference type="HAMAP" id="MF_01261">
    <property type="entry name" value="CCA_bact_type1"/>
    <property type="match status" value="1"/>
</dbReference>
<dbReference type="Pfam" id="PF01743">
    <property type="entry name" value="PolyA_pol"/>
    <property type="match status" value="1"/>
</dbReference>
<dbReference type="GO" id="GO:0005524">
    <property type="term" value="F:ATP binding"/>
    <property type="evidence" value="ECO:0007669"/>
    <property type="project" value="UniProtKB-UniRule"/>
</dbReference>
<dbReference type="GO" id="GO:0042245">
    <property type="term" value="P:RNA repair"/>
    <property type="evidence" value="ECO:0007669"/>
    <property type="project" value="UniProtKB-KW"/>
</dbReference>
<dbReference type="EC" id="3.1.3.-" evidence="11"/>
<keyword evidence="4 11" id="KW-0548">Nucleotidyltransferase</keyword>
<keyword evidence="3 11" id="KW-0819">tRNA processing</keyword>
<evidence type="ECO:0000256" key="5">
    <source>
        <dbReference type="ARBA" id="ARBA00022723"/>
    </source>
</evidence>
<evidence type="ECO:0000313" key="13">
    <source>
        <dbReference type="EMBL" id="CAB1367364.1"/>
    </source>
</evidence>
<comment type="cofactor">
    <cofactor evidence="11">
        <name>Ni(2+)</name>
        <dbReference type="ChEBI" id="CHEBI:49786"/>
    </cofactor>
    <text evidence="11">Nickel for phosphatase activity.</text>
</comment>
<evidence type="ECO:0000256" key="3">
    <source>
        <dbReference type="ARBA" id="ARBA00022694"/>
    </source>
</evidence>
<comment type="subunit">
    <text evidence="11">Monomer. Can also form homodimers and oligomers.</text>
</comment>
<keyword evidence="1 11" id="KW-0533">Nickel</keyword>
<evidence type="ECO:0000256" key="4">
    <source>
        <dbReference type="ARBA" id="ARBA00022695"/>
    </source>
</evidence>
<keyword evidence="10 11" id="KW-0694">RNA-binding</keyword>
<gene>
    <name evidence="11 13" type="primary">cca</name>
    <name evidence="13" type="ORF">DENOEST_0192</name>
</gene>
<keyword evidence="5 11" id="KW-0479">Metal-binding</keyword>